<comment type="caution">
    <text evidence="1">The sequence shown here is derived from an EMBL/GenBank/DDBJ whole genome shotgun (WGS) entry which is preliminary data.</text>
</comment>
<reference evidence="1" key="1">
    <citation type="submission" date="2021-06" db="EMBL/GenBank/DDBJ databases">
        <authorList>
            <person name="Hodson N. C."/>
            <person name="Mongue J. A."/>
            <person name="Jaron S. K."/>
        </authorList>
    </citation>
    <scope>NUCLEOTIDE SEQUENCE</scope>
</reference>
<evidence type="ECO:0000313" key="2">
    <source>
        <dbReference type="Proteomes" id="UP000708208"/>
    </source>
</evidence>
<dbReference type="EMBL" id="CAJVCH010453489">
    <property type="protein sequence ID" value="CAG7819579.1"/>
    <property type="molecule type" value="Genomic_DNA"/>
</dbReference>
<gene>
    <name evidence="1" type="ORF">AFUS01_LOCUS30016</name>
</gene>
<accession>A0A8J2KUU5</accession>
<keyword evidence="2" id="KW-1185">Reference proteome</keyword>
<proteinExistence type="predicted"/>
<sequence>MCIDAIPFKWIEKIRNYVKELPHGEKVIEDAGNGSLKKAYKFLWAASILNLNPQQKYHTYFLRSFLRSVFLIFFCRFTKTRRSSFAQLSGA</sequence>
<protein>
    <submittedName>
        <fullName evidence="1">Uncharacterized protein</fullName>
    </submittedName>
</protein>
<dbReference type="AlphaFoldDB" id="A0A8J2KUU5"/>
<organism evidence="1 2">
    <name type="scientific">Allacma fusca</name>
    <dbReference type="NCBI Taxonomy" id="39272"/>
    <lineage>
        <taxon>Eukaryota</taxon>
        <taxon>Metazoa</taxon>
        <taxon>Ecdysozoa</taxon>
        <taxon>Arthropoda</taxon>
        <taxon>Hexapoda</taxon>
        <taxon>Collembola</taxon>
        <taxon>Symphypleona</taxon>
        <taxon>Sminthuridae</taxon>
        <taxon>Allacma</taxon>
    </lineage>
</organism>
<dbReference type="Proteomes" id="UP000708208">
    <property type="component" value="Unassembled WGS sequence"/>
</dbReference>
<name>A0A8J2KUU5_9HEXA</name>
<evidence type="ECO:0000313" key="1">
    <source>
        <dbReference type="EMBL" id="CAG7819579.1"/>
    </source>
</evidence>